<organism evidence="1 2">
    <name type="scientific">Castor canadensis</name>
    <name type="common">American beaver</name>
    <dbReference type="NCBI Taxonomy" id="51338"/>
    <lineage>
        <taxon>Eukaryota</taxon>
        <taxon>Metazoa</taxon>
        <taxon>Chordata</taxon>
        <taxon>Craniata</taxon>
        <taxon>Vertebrata</taxon>
        <taxon>Euteleostomi</taxon>
        <taxon>Mammalia</taxon>
        <taxon>Eutheria</taxon>
        <taxon>Euarchontoglires</taxon>
        <taxon>Glires</taxon>
        <taxon>Rodentia</taxon>
        <taxon>Castorimorpha</taxon>
        <taxon>Castoridae</taxon>
        <taxon>Castor</taxon>
    </lineage>
</organism>
<gene>
    <name evidence="2" type="primary">LOC141410796</name>
</gene>
<evidence type="ECO:0000313" key="1">
    <source>
        <dbReference type="Proteomes" id="UP001732720"/>
    </source>
</evidence>
<accession>A0AC58JX14</accession>
<proteinExistence type="predicted"/>
<dbReference type="RefSeq" id="XP_073897217.1">
    <property type="nucleotide sequence ID" value="XM_074041116.1"/>
</dbReference>
<protein>
    <submittedName>
        <fullName evidence="2">Neurotrypsin-like</fullName>
    </submittedName>
</protein>
<name>A0AC58JX14_CASCN</name>
<keyword evidence="1" id="KW-1185">Reference proteome</keyword>
<dbReference type="Proteomes" id="UP001732720">
    <property type="component" value="Chromosome 9"/>
</dbReference>
<sequence length="211" mass="23339">MTPERFVLALILGALPEVVSVDPVLTYPPHQRHRHLHSSPSSAQYLYSLPTRQRPQRTPPPPPLPRPPRAIPALQAGHTPRPHPGGCPTGGLFVNVTDFGAPCLRWAEVPPFLQRSPPASWAQLRAQRHNFCRSPDGVGRPWCFYVNAHGKVDWGYCDCTHDEWHRGSGSNLGLARGQPGLGRAEMFLGDRGMVWSLWDCISGHGVMVGCR</sequence>
<evidence type="ECO:0000313" key="2">
    <source>
        <dbReference type="RefSeq" id="XP_073897217.1"/>
    </source>
</evidence>
<reference evidence="2" key="1">
    <citation type="submission" date="2025-08" db="UniProtKB">
        <authorList>
            <consortium name="RefSeq"/>
        </authorList>
    </citation>
    <scope>IDENTIFICATION</scope>
</reference>